<gene>
    <name evidence="1" type="ORF">ACFFX0_30195</name>
</gene>
<dbReference type="Proteomes" id="UP001589575">
    <property type="component" value="Unassembled WGS sequence"/>
</dbReference>
<keyword evidence="2" id="KW-1185">Reference proteome</keyword>
<comment type="caution">
    <text evidence="1">The sequence shown here is derived from an EMBL/GenBank/DDBJ whole genome shotgun (WGS) entry which is preliminary data.</text>
</comment>
<organism evidence="1 2">
    <name type="scientific">Citricoccus parietis</name>
    <dbReference type="NCBI Taxonomy" id="592307"/>
    <lineage>
        <taxon>Bacteria</taxon>
        <taxon>Bacillati</taxon>
        <taxon>Actinomycetota</taxon>
        <taxon>Actinomycetes</taxon>
        <taxon>Micrococcales</taxon>
        <taxon>Micrococcaceae</taxon>
        <taxon>Citricoccus</taxon>
    </lineage>
</organism>
<accession>A0ABV5G993</accession>
<name>A0ABV5G993_9MICC</name>
<proteinExistence type="predicted"/>
<protein>
    <submittedName>
        <fullName evidence="1">Uncharacterized protein</fullName>
    </submittedName>
</protein>
<evidence type="ECO:0000313" key="1">
    <source>
        <dbReference type="EMBL" id="MFB9075214.1"/>
    </source>
</evidence>
<dbReference type="EMBL" id="JBHMFI010000023">
    <property type="protein sequence ID" value="MFB9075214.1"/>
    <property type="molecule type" value="Genomic_DNA"/>
</dbReference>
<reference evidence="1 2" key="1">
    <citation type="submission" date="2024-09" db="EMBL/GenBank/DDBJ databases">
        <authorList>
            <person name="Sun Q."/>
            <person name="Mori K."/>
        </authorList>
    </citation>
    <scope>NUCLEOTIDE SEQUENCE [LARGE SCALE GENOMIC DNA]</scope>
    <source>
        <strain evidence="1 2">CCM 7609</strain>
    </source>
</reference>
<sequence>MAGSSALPNSTIIGSLLSLGCDRRSVRWRLAALWSWPGWLRCVQRSSGEEVGLLGSHVCQFRGVGVALDLSQLGRL</sequence>
<evidence type="ECO:0000313" key="2">
    <source>
        <dbReference type="Proteomes" id="UP001589575"/>
    </source>
</evidence>